<gene>
    <name evidence="1" type="ORF">KSF_106600</name>
</gene>
<dbReference type="RefSeq" id="WP_220211204.1">
    <property type="nucleotide sequence ID" value="NZ_BNJK01000003.1"/>
</dbReference>
<sequence length="240" mass="27660">MQTEKEPELFVLDQAGIAFRGKVPAYVARLIIDRYWKDEEGWWYLTKQNTSVEELSIWIASRDWFDEAFILGPGSTLWLNMDSHYVHYVKKSPLDDPNWQPSADEMWLVERDQSGVHVTHYLLTEEEVSKGVDPASPLLLEWYKGQALRIYSERVSDCSLHPEQRWKTLLSVADEVTPWDAEAPDLIALLIAEPWLLKEPLMAAQLGKIPPHRPAETLGDLFLQRVYLSLVSTLEAAQEQ</sequence>
<protein>
    <submittedName>
        <fullName evidence="1">Uncharacterized protein</fullName>
    </submittedName>
</protein>
<organism evidence="1 2">
    <name type="scientific">Reticulibacter mediterranei</name>
    <dbReference type="NCBI Taxonomy" id="2778369"/>
    <lineage>
        <taxon>Bacteria</taxon>
        <taxon>Bacillati</taxon>
        <taxon>Chloroflexota</taxon>
        <taxon>Ktedonobacteria</taxon>
        <taxon>Ktedonobacterales</taxon>
        <taxon>Reticulibacteraceae</taxon>
        <taxon>Reticulibacter</taxon>
    </lineage>
</organism>
<name>A0A8J3N6Q8_9CHLR</name>
<evidence type="ECO:0000313" key="2">
    <source>
        <dbReference type="Proteomes" id="UP000597444"/>
    </source>
</evidence>
<dbReference type="AlphaFoldDB" id="A0A8J3N6Q8"/>
<comment type="caution">
    <text evidence="1">The sequence shown here is derived from an EMBL/GenBank/DDBJ whole genome shotgun (WGS) entry which is preliminary data.</text>
</comment>
<dbReference type="Proteomes" id="UP000597444">
    <property type="component" value="Unassembled WGS sequence"/>
</dbReference>
<keyword evidence="2" id="KW-1185">Reference proteome</keyword>
<proteinExistence type="predicted"/>
<dbReference type="EMBL" id="BNJK01000003">
    <property type="protein sequence ID" value="GHP00613.1"/>
    <property type="molecule type" value="Genomic_DNA"/>
</dbReference>
<accession>A0A8J3N6Q8</accession>
<reference evidence="1" key="1">
    <citation type="submission" date="2020-10" db="EMBL/GenBank/DDBJ databases">
        <title>Taxonomic study of unclassified bacteria belonging to the class Ktedonobacteria.</title>
        <authorList>
            <person name="Yabe S."/>
            <person name="Wang C.M."/>
            <person name="Zheng Y."/>
            <person name="Sakai Y."/>
            <person name="Cavaletti L."/>
            <person name="Monciardini P."/>
            <person name="Donadio S."/>
        </authorList>
    </citation>
    <scope>NUCLEOTIDE SEQUENCE</scope>
    <source>
        <strain evidence="1">ID150040</strain>
    </source>
</reference>
<evidence type="ECO:0000313" key="1">
    <source>
        <dbReference type="EMBL" id="GHP00613.1"/>
    </source>
</evidence>